<evidence type="ECO:0000256" key="5">
    <source>
        <dbReference type="ARBA" id="ARBA00022679"/>
    </source>
</evidence>
<dbReference type="InterPro" id="IPR017441">
    <property type="entry name" value="Protein_kinase_ATP_BS"/>
</dbReference>
<dbReference type="GO" id="GO:0005737">
    <property type="term" value="C:cytoplasm"/>
    <property type="evidence" value="ECO:0007669"/>
    <property type="project" value="TreeGrafter"/>
</dbReference>
<comment type="catalytic activity">
    <reaction evidence="10">
        <text>L-seryl-[protein] + ATP = O-phospho-L-seryl-[protein] + ADP + H(+)</text>
        <dbReference type="Rhea" id="RHEA:17989"/>
        <dbReference type="Rhea" id="RHEA-COMP:9863"/>
        <dbReference type="Rhea" id="RHEA-COMP:11604"/>
        <dbReference type="ChEBI" id="CHEBI:15378"/>
        <dbReference type="ChEBI" id="CHEBI:29999"/>
        <dbReference type="ChEBI" id="CHEBI:30616"/>
        <dbReference type="ChEBI" id="CHEBI:83421"/>
        <dbReference type="ChEBI" id="CHEBI:456216"/>
        <dbReference type="EC" id="2.7.11.22"/>
    </reaction>
</comment>
<comment type="similarity">
    <text evidence="1">Belongs to the protein kinase superfamily. CMGC Ser/Thr protein kinase family. CDC2/CDKX subfamily.</text>
</comment>
<evidence type="ECO:0000313" key="16">
    <source>
        <dbReference type="EMBL" id="KAK7196713.1"/>
    </source>
</evidence>
<name>A0AAW0EVA4_9TRYP</name>
<evidence type="ECO:0000256" key="2">
    <source>
        <dbReference type="ARBA" id="ARBA00012425"/>
    </source>
</evidence>
<accession>A0AAW0EVA4</accession>
<dbReference type="GO" id="GO:0004693">
    <property type="term" value="F:cyclin-dependent protein serine/threonine kinase activity"/>
    <property type="evidence" value="ECO:0007669"/>
    <property type="project" value="UniProtKB-EC"/>
</dbReference>
<evidence type="ECO:0000256" key="10">
    <source>
        <dbReference type="ARBA" id="ARBA00048367"/>
    </source>
</evidence>
<dbReference type="GO" id="GO:0000307">
    <property type="term" value="C:cyclin-dependent protein kinase holoenzyme complex"/>
    <property type="evidence" value="ECO:0007669"/>
    <property type="project" value="TreeGrafter"/>
</dbReference>
<dbReference type="AlphaFoldDB" id="A0AAW0EVA4"/>
<keyword evidence="3 14" id="KW-0723">Serine/threonine-protein kinase</keyword>
<dbReference type="GO" id="GO:0005524">
    <property type="term" value="F:ATP binding"/>
    <property type="evidence" value="ECO:0007669"/>
    <property type="project" value="UniProtKB-UniRule"/>
</dbReference>
<keyword evidence="5" id="KW-0808">Transferase</keyword>
<evidence type="ECO:0000256" key="8">
    <source>
        <dbReference type="ARBA" id="ARBA00022840"/>
    </source>
</evidence>
<comment type="subunit">
    <text evidence="12">Forms a stable but non-covalent complex with a regulatory subunit and with a cyclin.</text>
</comment>
<evidence type="ECO:0000256" key="4">
    <source>
        <dbReference type="ARBA" id="ARBA00022553"/>
    </source>
</evidence>
<dbReference type="PANTHER" id="PTHR24056">
    <property type="entry name" value="CELL DIVISION PROTEIN KINASE"/>
    <property type="match status" value="1"/>
</dbReference>
<evidence type="ECO:0000256" key="13">
    <source>
        <dbReference type="PROSITE-ProRule" id="PRU10141"/>
    </source>
</evidence>
<dbReference type="GO" id="GO:0005634">
    <property type="term" value="C:nucleus"/>
    <property type="evidence" value="ECO:0007669"/>
    <property type="project" value="TreeGrafter"/>
</dbReference>
<dbReference type="GO" id="GO:0000082">
    <property type="term" value="P:G1/S transition of mitotic cell cycle"/>
    <property type="evidence" value="ECO:0007669"/>
    <property type="project" value="TreeGrafter"/>
</dbReference>
<dbReference type="FunFam" id="1.10.510.10:FF:000574">
    <property type="entry name" value="Cell division related protein kinase 2"/>
    <property type="match status" value="1"/>
</dbReference>
<evidence type="ECO:0000256" key="7">
    <source>
        <dbReference type="ARBA" id="ARBA00022777"/>
    </source>
</evidence>
<evidence type="ECO:0000256" key="14">
    <source>
        <dbReference type="RuleBase" id="RU000304"/>
    </source>
</evidence>
<dbReference type="CDD" id="cd07829">
    <property type="entry name" value="STKc_CDK_like"/>
    <property type="match status" value="1"/>
</dbReference>
<reference evidence="16 17" key="1">
    <citation type="journal article" date="2021" name="MBio">
        <title>A New Model Trypanosomatid, Novymonas esmeraldas: Genomic Perception of Its 'Candidatus Pandoraea novymonadis' Endosymbiont.</title>
        <authorList>
            <person name="Zakharova A."/>
            <person name="Saura A."/>
            <person name="Butenko A."/>
            <person name="Podesvova L."/>
            <person name="Warmusova S."/>
            <person name="Kostygov A.Y."/>
            <person name="Nenarokova A."/>
            <person name="Lukes J."/>
            <person name="Opperdoes F.R."/>
            <person name="Yurchenko V."/>
        </authorList>
    </citation>
    <scope>NUCLEOTIDE SEQUENCE [LARGE SCALE GENOMIC DNA]</scope>
    <source>
        <strain evidence="16 17">E262AT.01</strain>
    </source>
</reference>
<sequence length="312" mass="35724">MSTFGRVATRGGEPGTRDSLERYNRLDVLGEGTYGVVYRAVDKITGQYVALKKVRLDRTEEGIPQTALREVSILQEFDHPNIVNLLDVICSDGKLYLVFEYVEADLKKALEKQEGGYGGVELKRLIYQLLDGLYFCHRHRIIHRDLKPANILLTSGSVLKLADFGLARAFQVPMHTYTHEVVTLWYRAPEILLGEKHYTPAVDMWSVGCIFAELARRKVLFRGDSEIGQLFEIFQVLGTPADAEGSWPGVSRLPDYRDVFPKWPAKRLGQLLPELHPEAIDLLSRMLKYDPRERISAKEALQHPWFNDLRWQ</sequence>
<keyword evidence="17" id="KW-1185">Reference proteome</keyword>
<dbReference type="PROSITE" id="PS50011">
    <property type="entry name" value="PROTEIN_KINASE_DOM"/>
    <property type="match status" value="1"/>
</dbReference>
<dbReference type="PANTHER" id="PTHR24056:SF254">
    <property type="entry name" value="CYCLIN-DEPENDENT KINASE 2"/>
    <property type="match status" value="1"/>
</dbReference>
<gene>
    <name evidence="16" type="ORF">NESM_000610700</name>
</gene>
<keyword evidence="6 13" id="KW-0547">Nucleotide-binding</keyword>
<dbReference type="PROSITE" id="PS00107">
    <property type="entry name" value="PROTEIN_KINASE_ATP"/>
    <property type="match status" value="1"/>
</dbReference>
<evidence type="ECO:0000256" key="6">
    <source>
        <dbReference type="ARBA" id="ARBA00022741"/>
    </source>
</evidence>
<protein>
    <recommendedName>
        <fullName evidence="2">cyclin-dependent kinase</fullName>
        <ecNumber evidence="2">2.7.11.22</ecNumber>
    </recommendedName>
</protein>
<dbReference type="Gene3D" id="3.30.200.20">
    <property type="entry name" value="Phosphorylase Kinase, domain 1"/>
    <property type="match status" value="1"/>
</dbReference>
<keyword evidence="7 16" id="KW-0418">Kinase</keyword>
<dbReference type="GO" id="GO:0010468">
    <property type="term" value="P:regulation of gene expression"/>
    <property type="evidence" value="ECO:0007669"/>
    <property type="project" value="TreeGrafter"/>
</dbReference>
<comment type="catalytic activity">
    <reaction evidence="9">
        <text>L-threonyl-[protein] + ATP = O-phospho-L-threonyl-[protein] + ADP + H(+)</text>
        <dbReference type="Rhea" id="RHEA:46608"/>
        <dbReference type="Rhea" id="RHEA-COMP:11060"/>
        <dbReference type="Rhea" id="RHEA-COMP:11605"/>
        <dbReference type="ChEBI" id="CHEBI:15378"/>
        <dbReference type="ChEBI" id="CHEBI:30013"/>
        <dbReference type="ChEBI" id="CHEBI:30616"/>
        <dbReference type="ChEBI" id="CHEBI:61977"/>
        <dbReference type="ChEBI" id="CHEBI:456216"/>
        <dbReference type="EC" id="2.7.11.22"/>
    </reaction>
</comment>
<dbReference type="EMBL" id="JAECZO010000083">
    <property type="protein sequence ID" value="KAK7196713.1"/>
    <property type="molecule type" value="Genomic_DNA"/>
</dbReference>
<dbReference type="Proteomes" id="UP001430356">
    <property type="component" value="Unassembled WGS sequence"/>
</dbReference>
<dbReference type="InterPro" id="IPR000719">
    <property type="entry name" value="Prot_kinase_dom"/>
</dbReference>
<proteinExistence type="inferred from homology"/>
<feature type="binding site" evidence="13">
    <location>
        <position position="52"/>
    </location>
    <ligand>
        <name>ATP</name>
        <dbReference type="ChEBI" id="CHEBI:30616"/>
    </ligand>
</feature>
<comment type="function">
    <text evidence="11">Probably involved in the control of the cell cycle.</text>
</comment>
<dbReference type="SMART" id="SM00220">
    <property type="entry name" value="S_TKc"/>
    <property type="match status" value="1"/>
</dbReference>
<organism evidence="16 17">
    <name type="scientific">Novymonas esmeraldas</name>
    <dbReference type="NCBI Taxonomy" id="1808958"/>
    <lineage>
        <taxon>Eukaryota</taxon>
        <taxon>Discoba</taxon>
        <taxon>Euglenozoa</taxon>
        <taxon>Kinetoplastea</taxon>
        <taxon>Metakinetoplastina</taxon>
        <taxon>Trypanosomatida</taxon>
        <taxon>Trypanosomatidae</taxon>
        <taxon>Novymonas</taxon>
    </lineage>
</organism>
<evidence type="ECO:0000256" key="1">
    <source>
        <dbReference type="ARBA" id="ARBA00006485"/>
    </source>
</evidence>
<dbReference type="InterPro" id="IPR008271">
    <property type="entry name" value="Ser/Thr_kinase_AS"/>
</dbReference>
<dbReference type="GO" id="GO:0007165">
    <property type="term" value="P:signal transduction"/>
    <property type="evidence" value="ECO:0007669"/>
    <property type="project" value="TreeGrafter"/>
</dbReference>
<evidence type="ECO:0000256" key="3">
    <source>
        <dbReference type="ARBA" id="ARBA00022527"/>
    </source>
</evidence>
<comment type="caution">
    <text evidence="16">The sequence shown here is derived from an EMBL/GenBank/DDBJ whole genome shotgun (WGS) entry which is preliminary data.</text>
</comment>
<keyword evidence="4" id="KW-0597">Phosphoprotein</keyword>
<evidence type="ECO:0000256" key="12">
    <source>
        <dbReference type="ARBA" id="ARBA00064639"/>
    </source>
</evidence>
<evidence type="ECO:0000259" key="15">
    <source>
        <dbReference type="PROSITE" id="PS50011"/>
    </source>
</evidence>
<dbReference type="InterPro" id="IPR011009">
    <property type="entry name" value="Kinase-like_dom_sf"/>
</dbReference>
<dbReference type="SUPFAM" id="SSF56112">
    <property type="entry name" value="Protein kinase-like (PK-like)"/>
    <property type="match status" value="1"/>
</dbReference>
<evidence type="ECO:0000256" key="9">
    <source>
        <dbReference type="ARBA" id="ARBA00047811"/>
    </source>
</evidence>
<dbReference type="PROSITE" id="PS00108">
    <property type="entry name" value="PROTEIN_KINASE_ST"/>
    <property type="match status" value="1"/>
</dbReference>
<evidence type="ECO:0000256" key="11">
    <source>
        <dbReference type="ARBA" id="ARBA00059987"/>
    </source>
</evidence>
<dbReference type="Pfam" id="PF00069">
    <property type="entry name" value="Pkinase"/>
    <property type="match status" value="1"/>
</dbReference>
<dbReference type="FunFam" id="3.30.200.20:FF:000375">
    <property type="entry name" value="Cell division related protein kinase 2"/>
    <property type="match status" value="1"/>
</dbReference>
<keyword evidence="8 13" id="KW-0067">ATP-binding</keyword>
<dbReference type="EC" id="2.7.11.22" evidence="2"/>
<dbReference type="Gene3D" id="1.10.510.10">
    <property type="entry name" value="Transferase(Phosphotransferase) domain 1"/>
    <property type="match status" value="1"/>
</dbReference>
<dbReference type="GO" id="GO:0030332">
    <property type="term" value="F:cyclin binding"/>
    <property type="evidence" value="ECO:0007669"/>
    <property type="project" value="TreeGrafter"/>
</dbReference>
<dbReference type="GO" id="GO:0010389">
    <property type="term" value="P:regulation of G2/M transition of mitotic cell cycle"/>
    <property type="evidence" value="ECO:0007669"/>
    <property type="project" value="TreeGrafter"/>
</dbReference>
<evidence type="ECO:0000313" key="17">
    <source>
        <dbReference type="Proteomes" id="UP001430356"/>
    </source>
</evidence>
<dbReference type="InterPro" id="IPR050108">
    <property type="entry name" value="CDK"/>
</dbReference>
<feature type="domain" description="Protein kinase" evidence="15">
    <location>
        <begin position="23"/>
        <end position="306"/>
    </location>
</feature>